<keyword evidence="2" id="KW-0238">DNA-binding</keyword>
<keyword evidence="1" id="KW-0805">Transcription regulation</keyword>
<dbReference type="EMBL" id="AP027452">
    <property type="protein sequence ID" value="BDY32253.1"/>
    <property type="molecule type" value="Genomic_DNA"/>
</dbReference>
<dbReference type="Gene3D" id="1.10.10.10">
    <property type="entry name" value="Winged helix-like DNA-binding domain superfamily/Winged helix DNA-binding domain"/>
    <property type="match status" value="1"/>
</dbReference>
<dbReference type="InterPro" id="IPR001845">
    <property type="entry name" value="HTH_ArsR_DNA-bd_dom"/>
</dbReference>
<dbReference type="CDD" id="cd00090">
    <property type="entry name" value="HTH_ARSR"/>
    <property type="match status" value="1"/>
</dbReference>
<accession>A0AAI8TWG4</accession>
<dbReference type="GO" id="GO:0003677">
    <property type="term" value="F:DNA binding"/>
    <property type="evidence" value="ECO:0007669"/>
    <property type="project" value="UniProtKB-KW"/>
</dbReference>
<dbReference type="SMART" id="SM00418">
    <property type="entry name" value="HTH_ARSR"/>
    <property type="match status" value="1"/>
</dbReference>
<dbReference type="InterPro" id="IPR036390">
    <property type="entry name" value="WH_DNA-bd_sf"/>
</dbReference>
<evidence type="ECO:0000256" key="1">
    <source>
        <dbReference type="ARBA" id="ARBA00023015"/>
    </source>
</evidence>
<dbReference type="RefSeq" id="WP_374762518.1">
    <property type="nucleotide sequence ID" value="NZ_AP027452.1"/>
</dbReference>
<proteinExistence type="predicted"/>
<dbReference type="SUPFAM" id="SSF46785">
    <property type="entry name" value="Winged helix' DNA-binding domain"/>
    <property type="match status" value="1"/>
</dbReference>
<dbReference type="InterPro" id="IPR011991">
    <property type="entry name" value="ArsR-like_HTH"/>
</dbReference>
<organism evidence="5 6">
    <name type="scientific">Mycolicibacterium mageritense</name>
    <name type="common">Mycobacterium mageritense</name>
    <dbReference type="NCBI Taxonomy" id="53462"/>
    <lineage>
        <taxon>Bacteria</taxon>
        <taxon>Bacillati</taxon>
        <taxon>Actinomycetota</taxon>
        <taxon>Actinomycetes</taxon>
        <taxon>Mycobacteriales</taxon>
        <taxon>Mycobacteriaceae</taxon>
        <taxon>Mycolicibacterium</taxon>
    </lineage>
</organism>
<dbReference type="NCBIfam" id="NF033788">
    <property type="entry name" value="HTH_metalloreg"/>
    <property type="match status" value="1"/>
</dbReference>
<evidence type="ECO:0000256" key="2">
    <source>
        <dbReference type="ARBA" id="ARBA00023125"/>
    </source>
</evidence>
<evidence type="ECO:0000256" key="3">
    <source>
        <dbReference type="ARBA" id="ARBA00023163"/>
    </source>
</evidence>
<reference evidence="5" key="1">
    <citation type="submission" date="2023-03" db="EMBL/GenBank/DDBJ databases">
        <title>Draft genome sequence of a Mycolicibacterium mageritense strain H4_3_1 isolated from a hybrid biological-inorganic system reactor.</title>
        <authorList>
            <person name="Feng X."/>
            <person name="Kazama D."/>
            <person name="Sato K."/>
            <person name="Kobayashi H."/>
        </authorList>
    </citation>
    <scope>NUCLEOTIDE SEQUENCE</scope>
    <source>
        <strain evidence="5">H4_3_1</strain>
    </source>
</reference>
<dbReference type="PANTHER" id="PTHR43132:SF6">
    <property type="entry name" value="HTH-TYPE TRANSCRIPTIONAL REPRESSOR CZRA"/>
    <property type="match status" value="1"/>
</dbReference>
<dbReference type="Pfam" id="PF01022">
    <property type="entry name" value="HTH_5"/>
    <property type="match status" value="1"/>
</dbReference>
<gene>
    <name evidence="5" type="ORF">hbim_06216</name>
</gene>
<dbReference type="AlphaFoldDB" id="A0AAI8TWG4"/>
<dbReference type="PANTHER" id="PTHR43132">
    <property type="entry name" value="ARSENICAL RESISTANCE OPERON REPRESSOR ARSR-RELATED"/>
    <property type="match status" value="1"/>
</dbReference>
<protein>
    <recommendedName>
        <fullName evidence="4">HTH arsR-type domain-containing protein</fullName>
    </recommendedName>
</protein>
<dbReference type="GO" id="GO:0003700">
    <property type="term" value="F:DNA-binding transcription factor activity"/>
    <property type="evidence" value="ECO:0007669"/>
    <property type="project" value="InterPro"/>
</dbReference>
<evidence type="ECO:0000313" key="6">
    <source>
        <dbReference type="Proteomes" id="UP001241092"/>
    </source>
</evidence>
<dbReference type="PRINTS" id="PR00778">
    <property type="entry name" value="HTHARSR"/>
</dbReference>
<dbReference type="PROSITE" id="PS50987">
    <property type="entry name" value="HTH_ARSR_2"/>
    <property type="match status" value="1"/>
</dbReference>
<sequence>MGTGSAGGGGKEAAGAGAAGIPHSFRNTAAAAATVLTAAGELLRVLAAPVRIAIVLQLNESPCCVHELAEAVRTPQSLVSQHLRILKAARVVASERAGRQVVYRLVDEHLASIVSAAVVHAAEDPMK</sequence>
<dbReference type="InterPro" id="IPR036388">
    <property type="entry name" value="WH-like_DNA-bd_sf"/>
</dbReference>
<evidence type="ECO:0000259" key="4">
    <source>
        <dbReference type="PROSITE" id="PS50987"/>
    </source>
</evidence>
<dbReference type="Proteomes" id="UP001241092">
    <property type="component" value="Chromosome"/>
</dbReference>
<feature type="domain" description="HTH arsR-type" evidence="4">
    <location>
        <begin position="31"/>
        <end position="125"/>
    </location>
</feature>
<evidence type="ECO:0000313" key="5">
    <source>
        <dbReference type="EMBL" id="BDY32253.1"/>
    </source>
</evidence>
<name>A0AAI8TWG4_MYCME</name>
<keyword evidence="3" id="KW-0804">Transcription</keyword>
<dbReference type="InterPro" id="IPR051011">
    <property type="entry name" value="Metal_resp_trans_reg"/>
</dbReference>